<gene>
    <name evidence="2" type="ORF">LSCM1_03429</name>
</gene>
<comment type="caution">
    <text evidence="2">The sequence shown here is derived from an EMBL/GenBank/DDBJ whole genome shotgun (WGS) entry which is preliminary data.</text>
</comment>
<name>A0A836HCP9_9TRYP</name>
<dbReference type="RefSeq" id="XP_067177581.1">
    <property type="nucleotide sequence ID" value="XM_067320971.1"/>
</dbReference>
<feature type="region of interest" description="Disordered" evidence="1">
    <location>
        <begin position="259"/>
        <end position="286"/>
    </location>
</feature>
<dbReference type="AlphaFoldDB" id="A0A836HCP9"/>
<evidence type="ECO:0000313" key="2">
    <source>
        <dbReference type="EMBL" id="KAG5475316.1"/>
    </source>
</evidence>
<feature type="compositionally biased region" description="Basic residues" evidence="1">
    <location>
        <begin position="582"/>
        <end position="592"/>
    </location>
</feature>
<protein>
    <submittedName>
        <fullName evidence="2">Uncharacterized protein</fullName>
    </submittedName>
</protein>
<evidence type="ECO:0000313" key="3">
    <source>
        <dbReference type="Proteomes" id="UP000673552"/>
    </source>
</evidence>
<sequence>MQRSSCLNRPPSARLSLAGVASRSEADLNRLRTRLNQSGAIISSRSVASRADANFDVEVVNVGDGRRATPVENLLARLEQHGLRRRMAAEDDAGAYAVDVAASADAEEATDDSSDKATASGNSHAGGSRDVSPCPSRVGAFPSSAPSHAPESREAYYYLCVPCELRLTRISRRPPRWRALEDVHFHFSSATHRATASWMADDDIDETLRSSPLVTPTHYYSRIYINGIPTLLSRRPGGGDMFYPLPHEEELVGPFSAAAARDRDRTGGREGSPAMSQSSVASGEHVQRLFPPSARRGAHGGAPVLWHRALPSLYTKVVQIVRRTRSGTLADVPSDRRKYRVARTRSRILVGVDRCSRDEYREQSWMPLHKVPLSPAVYRLRRERIPKPLLARPEYVGRQGQDVPFRCSESAVRAAQAADVAHRTVYTQPNQPIAEGSRDYQRQGDAFTTAVPVPLTVFEDECYRVTLVSTVEQAHHEDLQQRETSRPWSRLARTGESASQEMSHPVLTLELLMQHTQSFTESWKPPVGSTTVVSGSRVPTAAPLSPSRRSSISRPSSSCSSDSMSSSSASKRSTSSMPYPHSSKRAKREGSL</sequence>
<dbReference type="EMBL" id="JAFEUZ010000027">
    <property type="protein sequence ID" value="KAG5475316.1"/>
    <property type="molecule type" value="Genomic_DNA"/>
</dbReference>
<feature type="compositionally biased region" description="Low complexity" evidence="1">
    <location>
        <begin position="525"/>
        <end position="576"/>
    </location>
</feature>
<feature type="region of interest" description="Disordered" evidence="1">
    <location>
        <begin position="106"/>
        <end position="149"/>
    </location>
</feature>
<accession>A0A836HCP9</accession>
<dbReference type="OrthoDB" id="240847at2759"/>
<reference evidence="3" key="2">
    <citation type="journal article" date="2021" name="Sci. Data">
        <title>Chromosome-scale genome sequencing, assembly and annotation of six genomes from subfamily Leishmaniinae.</title>
        <authorList>
            <person name="Almutairi H."/>
            <person name="Urbaniak M.D."/>
            <person name="Bates M.D."/>
            <person name="Jariyapan N."/>
            <person name="Kwakye-Nuako G."/>
            <person name="Thomaz Soccol V."/>
            <person name="Al-Salem W.S."/>
            <person name="Dillon R.J."/>
            <person name="Bates P.A."/>
            <person name="Gatherer D."/>
        </authorList>
    </citation>
    <scope>NUCLEOTIDE SEQUENCE [LARGE SCALE GENOMIC DNA]</scope>
</reference>
<evidence type="ECO:0000256" key="1">
    <source>
        <dbReference type="SAM" id="MobiDB-lite"/>
    </source>
</evidence>
<feature type="region of interest" description="Disordered" evidence="1">
    <location>
        <begin position="521"/>
        <end position="592"/>
    </location>
</feature>
<dbReference type="Proteomes" id="UP000673552">
    <property type="component" value="Unassembled WGS sequence"/>
</dbReference>
<organism evidence="2 3">
    <name type="scientific">Leishmania martiniquensis</name>
    <dbReference type="NCBI Taxonomy" id="1580590"/>
    <lineage>
        <taxon>Eukaryota</taxon>
        <taxon>Discoba</taxon>
        <taxon>Euglenozoa</taxon>
        <taxon>Kinetoplastea</taxon>
        <taxon>Metakinetoplastina</taxon>
        <taxon>Trypanosomatida</taxon>
        <taxon>Trypanosomatidae</taxon>
        <taxon>Leishmaniinae</taxon>
        <taxon>Leishmania</taxon>
    </lineage>
</organism>
<feature type="region of interest" description="Disordered" evidence="1">
    <location>
        <begin position="475"/>
        <end position="502"/>
    </location>
</feature>
<keyword evidence="3" id="KW-1185">Reference proteome</keyword>
<dbReference type="GeneID" id="92513483"/>
<reference evidence="3" key="1">
    <citation type="journal article" date="2021" name="Microbiol. Resour. Announc.">
        <title>LGAAP: Leishmaniinae Genome Assembly and Annotation Pipeline.</title>
        <authorList>
            <person name="Almutairi H."/>
            <person name="Urbaniak M.D."/>
            <person name="Bates M.D."/>
            <person name="Jariyapan N."/>
            <person name="Kwakye-Nuako G."/>
            <person name="Thomaz-Soccol V."/>
            <person name="Al-Salem W.S."/>
            <person name="Dillon R.J."/>
            <person name="Bates P.A."/>
            <person name="Gatherer D."/>
        </authorList>
    </citation>
    <scope>NUCLEOTIDE SEQUENCE [LARGE SCALE GENOMIC DNA]</scope>
</reference>
<feature type="compositionally biased region" description="Basic and acidic residues" evidence="1">
    <location>
        <begin position="475"/>
        <end position="485"/>
    </location>
</feature>
<dbReference type="KEGG" id="lmat:92513483"/>
<proteinExistence type="predicted"/>